<evidence type="ECO:0000313" key="1">
    <source>
        <dbReference type="EMBL" id="NMD84966.1"/>
    </source>
</evidence>
<dbReference type="EMBL" id="JABAEW010000001">
    <property type="protein sequence ID" value="NMD84966.1"/>
    <property type="molecule type" value="Genomic_DNA"/>
</dbReference>
<dbReference type="Proteomes" id="UP000576225">
    <property type="component" value="Unassembled WGS sequence"/>
</dbReference>
<organism evidence="1 2">
    <name type="scientific">Victivallis vadensis</name>
    <dbReference type="NCBI Taxonomy" id="172901"/>
    <lineage>
        <taxon>Bacteria</taxon>
        <taxon>Pseudomonadati</taxon>
        <taxon>Lentisphaerota</taxon>
        <taxon>Lentisphaeria</taxon>
        <taxon>Victivallales</taxon>
        <taxon>Victivallaceae</taxon>
        <taxon>Victivallis</taxon>
    </lineage>
</organism>
<accession>A0A848AW58</accession>
<proteinExistence type="predicted"/>
<evidence type="ECO:0000313" key="2">
    <source>
        <dbReference type="Proteomes" id="UP000576225"/>
    </source>
</evidence>
<dbReference type="AlphaFoldDB" id="A0A848AW58"/>
<name>A0A848AW58_9BACT</name>
<gene>
    <name evidence="1" type="ORF">HF882_00050</name>
</gene>
<protein>
    <submittedName>
        <fullName evidence="1">Uncharacterized protein</fullName>
    </submittedName>
</protein>
<sequence>MNYRTISTKYLKTTTEQELKVEVYYSKGGANYLAGGIIQRGYWLSVQPVSRSVSNGLRSESFTLGSGLKYFLKETRADRREGKAEREAVKLAAAREQLLIKEVCLQEKLELAA</sequence>
<reference evidence="1 2" key="1">
    <citation type="submission" date="2020-04" db="EMBL/GenBank/DDBJ databases">
        <authorList>
            <person name="Hitch T.C.A."/>
            <person name="Wylensek D."/>
            <person name="Clavel T."/>
        </authorList>
    </citation>
    <scope>NUCLEOTIDE SEQUENCE [LARGE SCALE GENOMIC DNA]</scope>
    <source>
        <strain evidence="1 2">COR2-253-APC-1A</strain>
    </source>
</reference>
<dbReference type="RefSeq" id="WP_168961090.1">
    <property type="nucleotide sequence ID" value="NZ_JABAEW010000001.1"/>
</dbReference>
<comment type="caution">
    <text evidence="1">The sequence shown here is derived from an EMBL/GenBank/DDBJ whole genome shotgun (WGS) entry which is preliminary data.</text>
</comment>